<feature type="transmembrane region" description="Helical" evidence="1">
    <location>
        <begin position="70"/>
        <end position="89"/>
    </location>
</feature>
<feature type="transmembrane region" description="Helical" evidence="1">
    <location>
        <begin position="198"/>
        <end position="215"/>
    </location>
</feature>
<keyword evidence="4" id="KW-1185">Reference proteome</keyword>
<dbReference type="GeneID" id="100831059"/>
<reference evidence="2" key="2">
    <citation type="submission" date="2017-06" db="EMBL/GenBank/DDBJ databases">
        <title>WGS assembly of Brachypodium distachyon.</title>
        <authorList>
            <consortium name="The International Brachypodium Initiative"/>
            <person name="Lucas S."/>
            <person name="Harmon-Smith M."/>
            <person name="Lail K."/>
            <person name="Tice H."/>
            <person name="Grimwood J."/>
            <person name="Bruce D."/>
            <person name="Barry K."/>
            <person name="Shu S."/>
            <person name="Lindquist E."/>
            <person name="Wang M."/>
            <person name="Pitluck S."/>
            <person name="Vogel J.P."/>
            <person name="Garvin D.F."/>
            <person name="Mockler T.C."/>
            <person name="Schmutz J."/>
            <person name="Rokhsar D."/>
            <person name="Bevan M.W."/>
        </authorList>
    </citation>
    <scope>NUCLEOTIDE SEQUENCE</scope>
    <source>
        <strain evidence="2">Bd21</strain>
    </source>
</reference>
<dbReference type="Gene3D" id="1.25.10.10">
    <property type="entry name" value="Leucine-rich Repeat Variant"/>
    <property type="match status" value="1"/>
</dbReference>
<dbReference type="Gramene" id="KQJ86407">
    <property type="protein sequence ID" value="KQJ86407"/>
    <property type="gene ID" value="BRADI_4g05271v3"/>
</dbReference>
<dbReference type="Proteomes" id="UP000008810">
    <property type="component" value="Chromosome 4"/>
</dbReference>
<organism evidence="2">
    <name type="scientific">Brachypodium distachyon</name>
    <name type="common">Purple false brome</name>
    <name type="synonym">Trachynia distachya</name>
    <dbReference type="NCBI Taxonomy" id="15368"/>
    <lineage>
        <taxon>Eukaryota</taxon>
        <taxon>Viridiplantae</taxon>
        <taxon>Streptophyta</taxon>
        <taxon>Embryophyta</taxon>
        <taxon>Tracheophyta</taxon>
        <taxon>Spermatophyta</taxon>
        <taxon>Magnoliopsida</taxon>
        <taxon>Liliopsida</taxon>
        <taxon>Poales</taxon>
        <taxon>Poaceae</taxon>
        <taxon>BOP clade</taxon>
        <taxon>Pooideae</taxon>
        <taxon>Stipodae</taxon>
        <taxon>Brachypodieae</taxon>
        <taxon>Brachypodium</taxon>
    </lineage>
</organism>
<keyword evidence="1" id="KW-0812">Transmembrane</keyword>
<dbReference type="PANTHER" id="PTHR33115">
    <property type="entry name" value="ARM REPEAT SUPERFAMILY PROTEIN"/>
    <property type="match status" value="1"/>
</dbReference>
<dbReference type="RefSeq" id="XP_024318449.1">
    <property type="nucleotide sequence ID" value="XM_024462681.1"/>
</dbReference>
<name>A0A0Q3EFF6_BRADI</name>
<accession>A0A0Q3EFF6</accession>
<dbReference type="AlphaFoldDB" id="A0A0Q3EFF6"/>
<reference evidence="2 3" key="1">
    <citation type="journal article" date="2010" name="Nature">
        <title>Genome sequencing and analysis of the model grass Brachypodium distachyon.</title>
        <authorList>
            <consortium name="International Brachypodium Initiative"/>
        </authorList>
    </citation>
    <scope>NUCLEOTIDE SEQUENCE [LARGE SCALE GENOMIC DNA]</scope>
    <source>
        <strain evidence="2">Bd21</strain>
        <strain evidence="3">cv. Bd21</strain>
    </source>
</reference>
<sequence>MATQKASSVSGKKKDSSYDSKWEEVVCINSYALFMGYLSMAVRGVGVLVLTWSTVVLLGGFVSMLQKKDFWSLTIITLVQTAGVFDVSLNEKLKYIRKSYLGFLSAIYATVVIRKNRVWHIRRKRRIADNNDPSLPRLLLAVVVLFVQQFVFAVILCPLAALYLCGLVITGGISLWRLIQRDYGKVDGDVNLQPALNVLYSLALFQGVLFCYRFFSYSAGDGLVSKVAEEYQLGKTARKSVKEYLRQTRNGCAKDPSFVKERNLVTYAVGMMKCESSGSFLSGARILDALLTQPNLEEQHSMIAQLIGSASSSNIVEKLLRALDSRSRRDKEITELAARIVAHLASEIRLKQFPQGIPCISSLLETSQRQDDDDSVPSGEFKVLMVQGLVILDGLAADKHNCTAICEAQSLLSKVMAPISSDLLHLIDHGEWSNIVAASLQVMSRLVTTPGSSDNELHSQMLKNTDVISSMEKILECEICDDKLKILAIKILTKLPMNAASSVGNESGVKFIKALAKIFTSDTKDSSVRKLAGEALAMLSESNATIFLKENGSVVDDLRIMLSCYGNNSYRISAAETLKHLCMYYKENDDYFRKLMGAMKDVTLEVLTEILPRGSTVKEVQAGNEIDKDKYQAPGADLEDGHDGSVDSENNCLNKITSSVQQKDEKPDERKLHAALLSLSAAIFDKLISEGHDLAPLVDAIASGDAAFSFAWKLKEMVEINSKPTANCLIIMKIISKMVMSMMKQRAWSVKEDLESLDSLMLSLSSASKNMLALEGFMIFASADGHAMKYFGTFSSLVNEAQKLLEKIKMERQLATVPAFCDNENQEIE</sequence>
<evidence type="ECO:0000313" key="2">
    <source>
        <dbReference type="EMBL" id="KQJ86407.1"/>
    </source>
</evidence>
<proteinExistence type="predicted"/>
<dbReference type="SUPFAM" id="SSF48371">
    <property type="entry name" value="ARM repeat"/>
    <property type="match status" value="1"/>
</dbReference>
<evidence type="ECO:0000313" key="4">
    <source>
        <dbReference type="Proteomes" id="UP000008810"/>
    </source>
</evidence>
<dbReference type="InterPro" id="IPR016024">
    <property type="entry name" value="ARM-type_fold"/>
</dbReference>
<gene>
    <name evidence="3" type="primary">LOC100831059</name>
    <name evidence="2" type="ORF">BRADI_4g05271v3</name>
</gene>
<keyword evidence="1" id="KW-0472">Membrane</keyword>
<dbReference type="OrthoDB" id="694583at2759"/>
<dbReference type="PANTHER" id="PTHR33115:SF22">
    <property type="entry name" value="OS12G0449900 PROTEIN"/>
    <property type="match status" value="1"/>
</dbReference>
<keyword evidence="1" id="KW-1133">Transmembrane helix</keyword>
<feature type="transmembrane region" description="Helical" evidence="1">
    <location>
        <begin position="161"/>
        <end position="178"/>
    </location>
</feature>
<dbReference type="EnsemblPlants" id="KQJ86407">
    <property type="protein sequence ID" value="KQJ86407"/>
    <property type="gene ID" value="BRADI_4g05271v3"/>
</dbReference>
<dbReference type="EMBL" id="CM000883">
    <property type="protein sequence ID" value="KQJ86407.1"/>
    <property type="molecule type" value="Genomic_DNA"/>
</dbReference>
<feature type="transmembrane region" description="Helical" evidence="1">
    <location>
        <begin position="95"/>
        <end position="113"/>
    </location>
</feature>
<dbReference type="InterPro" id="IPR011989">
    <property type="entry name" value="ARM-like"/>
</dbReference>
<protein>
    <submittedName>
        <fullName evidence="2 3">Uncharacterized protein</fullName>
    </submittedName>
</protein>
<evidence type="ECO:0000313" key="3">
    <source>
        <dbReference type="EnsemblPlants" id="KQJ86407"/>
    </source>
</evidence>
<feature type="transmembrane region" description="Helical" evidence="1">
    <location>
        <begin position="134"/>
        <end position="155"/>
    </location>
</feature>
<reference evidence="3" key="3">
    <citation type="submission" date="2018-08" db="UniProtKB">
        <authorList>
            <consortium name="EnsemblPlants"/>
        </authorList>
    </citation>
    <scope>IDENTIFICATION</scope>
    <source>
        <strain evidence="3">cv. Bd21</strain>
    </source>
</reference>
<evidence type="ECO:0000256" key="1">
    <source>
        <dbReference type="SAM" id="Phobius"/>
    </source>
</evidence>
<feature type="transmembrane region" description="Helical" evidence="1">
    <location>
        <begin position="40"/>
        <end position="63"/>
    </location>
</feature>